<name>A0A8S0XQJ5_CYCAE</name>
<sequence>MDQLIPVKDFISGFTTSQYLCHEKIEQVALEDKQLGVHKVWSKLKHKLVQPPPELPKAEQSPCDDDGSPLPAPKHAWEALYPEGSINPSGEIPGGFGFYLSGPPAFAKCLESASEAVFSYRMMIQEGWEWVKGGKLPGVFGGNGDLSYGCTGGRQEQRCQCFNLRPMWRPNSVGELYAYLPLTTENRDQLLAVPPRSIENSDYGFSVGRDAFRFDRAVGHWIAVAFRIRLNDVGCTNGELQLWIDGQSVIKADGLTLRCSEDGKMKGMHFQTFFGGHEKDWASPKDQKAWFADVSGVIIQ</sequence>
<accession>A0A8S0XQJ5</accession>
<gene>
    <name evidence="2" type="ORF">AAE3_LOCUS5261</name>
</gene>
<evidence type="ECO:0000259" key="1">
    <source>
        <dbReference type="Pfam" id="PF21294"/>
    </source>
</evidence>
<dbReference type="Pfam" id="PF21294">
    <property type="entry name" value="Polysacc_lyase_14"/>
    <property type="match status" value="1"/>
</dbReference>
<dbReference type="OrthoDB" id="3337916at2759"/>
<protein>
    <recommendedName>
        <fullName evidence="1">Polysaccharide lyase 14 domain-containing protein</fullName>
    </recommendedName>
</protein>
<dbReference type="Gene3D" id="2.60.120.200">
    <property type="match status" value="1"/>
</dbReference>
<keyword evidence="3" id="KW-1185">Reference proteome</keyword>
<evidence type="ECO:0000313" key="3">
    <source>
        <dbReference type="Proteomes" id="UP000467700"/>
    </source>
</evidence>
<feature type="domain" description="Polysaccharide lyase 14" evidence="1">
    <location>
        <begin position="75"/>
        <end position="294"/>
    </location>
</feature>
<dbReference type="AlphaFoldDB" id="A0A8S0XQJ5"/>
<dbReference type="Proteomes" id="UP000467700">
    <property type="component" value="Unassembled WGS sequence"/>
</dbReference>
<dbReference type="InterPro" id="IPR048958">
    <property type="entry name" value="Polysacc_lyase_14"/>
</dbReference>
<dbReference type="PANTHER" id="PTHR40124">
    <property type="match status" value="1"/>
</dbReference>
<proteinExistence type="predicted"/>
<organism evidence="2 3">
    <name type="scientific">Cyclocybe aegerita</name>
    <name type="common">Black poplar mushroom</name>
    <name type="synonym">Agrocybe aegerita</name>
    <dbReference type="NCBI Taxonomy" id="1973307"/>
    <lineage>
        <taxon>Eukaryota</taxon>
        <taxon>Fungi</taxon>
        <taxon>Dikarya</taxon>
        <taxon>Basidiomycota</taxon>
        <taxon>Agaricomycotina</taxon>
        <taxon>Agaricomycetes</taxon>
        <taxon>Agaricomycetidae</taxon>
        <taxon>Agaricales</taxon>
        <taxon>Agaricineae</taxon>
        <taxon>Bolbitiaceae</taxon>
        <taxon>Cyclocybe</taxon>
    </lineage>
</organism>
<dbReference type="PANTHER" id="PTHR40124:SF1">
    <property type="entry name" value="DISAGGREGATASE RELATED REPEAT PROTEIN"/>
    <property type="match status" value="1"/>
</dbReference>
<reference evidence="2 3" key="1">
    <citation type="submission" date="2020-01" db="EMBL/GenBank/DDBJ databases">
        <authorList>
            <person name="Gupta K D."/>
        </authorList>
    </citation>
    <scope>NUCLEOTIDE SEQUENCE [LARGE SCALE GENOMIC DNA]</scope>
</reference>
<dbReference type="EMBL" id="CACVBS010000038">
    <property type="protein sequence ID" value="CAA7263057.1"/>
    <property type="molecule type" value="Genomic_DNA"/>
</dbReference>
<comment type="caution">
    <text evidence="2">The sequence shown here is derived from an EMBL/GenBank/DDBJ whole genome shotgun (WGS) entry which is preliminary data.</text>
</comment>
<evidence type="ECO:0000313" key="2">
    <source>
        <dbReference type="EMBL" id="CAA7263057.1"/>
    </source>
</evidence>